<feature type="region of interest" description="Disordered" evidence="1">
    <location>
        <begin position="83"/>
        <end position="107"/>
    </location>
</feature>
<protein>
    <recommendedName>
        <fullName evidence="2">Small ribosomal subunit protein uS2 C-terminal domain-containing protein</fullName>
    </recommendedName>
</protein>
<evidence type="ECO:0000313" key="3">
    <source>
        <dbReference type="EMBL" id="KAK7796420.1"/>
    </source>
</evidence>
<gene>
    <name evidence="3" type="ORF">U0070_010806</name>
</gene>
<keyword evidence="4" id="KW-1185">Reference proteome</keyword>
<feature type="compositionally biased region" description="Basic and acidic residues" evidence="1">
    <location>
        <begin position="30"/>
        <end position="43"/>
    </location>
</feature>
<organism evidence="3 4">
    <name type="scientific">Myodes glareolus</name>
    <name type="common">Bank vole</name>
    <name type="synonym">Clethrionomys glareolus</name>
    <dbReference type="NCBI Taxonomy" id="447135"/>
    <lineage>
        <taxon>Eukaryota</taxon>
        <taxon>Metazoa</taxon>
        <taxon>Chordata</taxon>
        <taxon>Craniata</taxon>
        <taxon>Vertebrata</taxon>
        <taxon>Euteleostomi</taxon>
        <taxon>Mammalia</taxon>
        <taxon>Eutheria</taxon>
        <taxon>Euarchontoglires</taxon>
        <taxon>Glires</taxon>
        <taxon>Rodentia</taxon>
        <taxon>Myomorpha</taxon>
        <taxon>Muroidea</taxon>
        <taxon>Cricetidae</taxon>
        <taxon>Arvicolinae</taxon>
        <taxon>Myodes</taxon>
    </lineage>
</organism>
<comment type="caution">
    <text evidence="3">The sequence shown here is derived from an EMBL/GenBank/DDBJ whole genome shotgun (WGS) entry which is preliminary data.</text>
</comment>
<dbReference type="EMBL" id="JBBHLL010001203">
    <property type="protein sequence ID" value="KAK7796420.1"/>
    <property type="molecule type" value="Genomic_DNA"/>
</dbReference>
<dbReference type="AlphaFoldDB" id="A0AAW0H239"/>
<dbReference type="Pfam" id="PF16122">
    <property type="entry name" value="40S_SA_C"/>
    <property type="match status" value="1"/>
</dbReference>
<feature type="compositionally biased region" description="Polar residues" evidence="1">
    <location>
        <begin position="83"/>
        <end position="95"/>
    </location>
</feature>
<dbReference type="Gene3D" id="3.40.50.10490">
    <property type="entry name" value="Glucose-6-phosphate isomerase like protein, domain 1"/>
    <property type="match status" value="1"/>
</dbReference>
<evidence type="ECO:0000259" key="2">
    <source>
        <dbReference type="Pfam" id="PF16122"/>
    </source>
</evidence>
<sequence length="133" mass="15002">MRGTMHQHPWEVMPDGDFYRDPEETEKEEQDTAEKAVTKEEFQGKWLAPAPEVTSAQSGGKTDMRVCRYPLYLPSSFLLKTGVPSQPLRTGQQLPQCRPPSKHFQSHNLLGTRNRFSVESGHQLTAKSLGSMS</sequence>
<proteinExistence type="predicted"/>
<dbReference type="Proteomes" id="UP001488838">
    <property type="component" value="Unassembled WGS sequence"/>
</dbReference>
<evidence type="ECO:0000256" key="1">
    <source>
        <dbReference type="SAM" id="MobiDB-lite"/>
    </source>
</evidence>
<dbReference type="InterPro" id="IPR032281">
    <property type="entry name" value="Ribosomal_uS2_C"/>
</dbReference>
<reference evidence="3 4" key="1">
    <citation type="journal article" date="2023" name="bioRxiv">
        <title>Conserved and derived expression patterns and positive selection on dental genes reveal complex evolutionary context of ever-growing rodent molars.</title>
        <authorList>
            <person name="Calamari Z.T."/>
            <person name="Song A."/>
            <person name="Cohen E."/>
            <person name="Akter M."/>
            <person name="Roy R.D."/>
            <person name="Hallikas O."/>
            <person name="Christensen M.M."/>
            <person name="Li P."/>
            <person name="Marangoni P."/>
            <person name="Jernvall J."/>
            <person name="Klein O.D."/>
        </authorList>
    </citation>
    <scope>NUCLEOTIDE SEQUENCE [LARGE SCALE GENOMIC DNA]</scope>
    <source>
        <strain evidence="3">V071</strain>
    </source>
</reference>
<evidence type="ECO:0000313" key="4">
    <source>
        <dbReference type="Proteomes" id="UP001488838"/>
    </source>
</evidence>
<feature type="region of interest" description="Disordered" evidence="1">
    <location>
        <begin position="1"/>
        <end position="59"/>
    </location>
</feature>
<feature type="domain" description="Small ribosomal subunit protein uS2 C-terminal" evidence="2">
    <location>
        <begin position="18"/>
        <end position="53"/>
    </location>
</feature>
<accession>A0AAW0H239</accession>
<name>A0AAW0H239_MYOGA</name>